<dbReference type="Proteomes" id="UP000283841">
    <property type="component" value="Unassembled WGS sequence"/>
</dbReference>
<evidence type="ECO:0000313" key="2">
    <source>
        <dbReference type="EMBL" id="RWQ98672.1"/>
    </source>
</evidence>
<reference evidence="2 3" key="1">
    <citation type="journal article" date="2018" name="Front. Microbiol.">
        <title>Genomic and genetic insights into a cosmopolitan fungus, Paecilomyces variotii (Eurotiales).</title>
        <authorList>
            <person name="Urquhart A.S."/>
            <person name="Mondo S.J."/>
            <person name="Makela M.R."/>
            <person name="Hane J.K."/>
            <person name="Wiebenga A."/>
            <person name="He G."/>
            <person name="Mihaltcheva S."/>
            <person name="Pangilinan J."/>
            <person name="Lipzen A."/>
            <person name="Barry K."/>
            <person name="de Vries R.P."/>
            <person name="Grigoriev I.V."/>
            <person name="Idnurm A."/>
        </authorList>
    </citation>
    <scope>NUCLEOTIDE SEQUENCE [LARGE SCALE GENOMIC DNA]</scope>
    <source>
        <strain evidence="2 3">CBS 101075</strain>
    </source>
</reference>
<feature type="region of interest" description="Disordered" evidence="1">
    <location>
        <begin position="1"/>
        <end position="144"/>
    </location>
</feature>
<evidence type="ECO:0000256" key="1">
    <source>
        <dbReference type="SAM" id="MobiDB-lite"/>
    </source>
</evidence>
<dbReference type="EMBL" id="RCNU01000002">
    <property type="protein sequence ID" value="RWQ98672.1"/>
    <property type="molecule type" value="Genomic_DNA"/>
</dbReference>
<dbReference type="GeneID" id="39595128"/>
<protein>
    <submittedName>
        <fullName evidence="2">Uncharacterized protein</fullName>
    </submittedName>
</protein>
<dbReference type="VEuPathDB" id="FungiDB:C8Q69DRAFT_179358"/>
<accession>A0A443I3M7</accession>
<organism evidence="2 3">
    <name type="scientific">Byssochlamys spectabilis</name>
    <name type="common">Paecilomyces variotii</name>
    <dbReference type="NCBI Taxonomy" id="264951"/>
    <lineage>
        <taxon>Eukaryota</taxon>
        <taxon>Fungi</taxon>
        <taxon>Dikarya</taxon>
        <taxon>Ascomycota</taxon>
        <taxon>Pezizomycotina</taxon>
        <taxon>Eurotiomycetes</taxon>
        <taxon>Eurotiomycetidae</taxon>
        <taxon>Eurotiales</taxon>
        <taxon>Thermoascaceae</taxon>
        <taxon>Paecilomyces</taxon>
    </lineage>
</organism>
<dbReference type="OrthoDB" id="5416172at2759"/>
<feature type="compositionally biased region" description="Basic and acidic residues" evidence="1">
    <location>
        <begin position="135"/>
        <end position="144"/>
    </location>
</feature>
<feature type="compositionally biased region" description="Basic and acidic residues" evidence="1">
    <location>
        <begin position="61"/>
        <end position="74"/>
    </location>
</feature>
<keyword evidence="3" id="KW-1185">Reference proteome</keyword>
<comment type="caution">
    <text evidence="2">The sequence shown here is derived from an EMBL/GenBank/DDBJ whole genome shotgun (WGS) entry which is preliminary data.</text>
</comment>
<dbReference type="RefSeq" id="XP_028488317.1">
    <property type="nucleotide sequence ID" value="XM_028625851.1"/>
</dbReference>
<dbReference type="AlphaFoldDB" id="A0A443I3M7"/>
<name>A0A443I3M7_BYSSP</name>
<proteinExistence type="predicted"/>
<gene>
    <name evidence="2" type="ORF">C8Q69DRAFT_179358</name>
</gene>
<feature type="compositionally biased region" description="Basic and acidic residues" evidence="1">
    <location>
        <begin position="90"/>
        <end position="110"/>
    </location>
</feature>
<sequence length="144" mass="15778">MSSPHQGGSLSDFAQSGTSIPNDAGIQNTLPSVARPDQQRHHHQFEYEGQDQPSLAMAADNPRDMPRSTRDMHASGEVTTGTGDALPAEIESKRLHYGGHDPGAKGDPRNLKHAVQNRSQFDKFAGEDPDADAANQEHEWRNRE</sequence>
<feature type="compositionally biased region" description="Polar residues" evidence="1">
    <location>
        <begin position="1"/>
        <end position="31"/>
    </location>
</feature>
<evidence type="ECO:0000313" key="3">
    <source>
        <dbReference type="Proteomes" id="UP000283841"/>
    </source>
</evidence>